<feature type="transmembrane region" description="Helical" evidence="1">
    <location>
        <begin position="69"/>
        <end position="93"/>
    </location>
</feature>
<protein>
    <submittedName>
        <fullName evidence="2">NADH dehydrogenase</fullName>
    </submittedName>
</protein>
<accession>A0A4D9FAM9</accession>
<keyword evidence="3" id="KW-1185">Reference proteome</keyword>
<dbReference type="AlphaFoldDB" id="A0A4D9FAM9"/>
<evidence type="ECO:0000256" key="1">
    <source>
        <dbReference type="SAM" id="Phobius"/>
    </source>
</evidence>
<organism evidence="2 3">
    <name type="scientific">Platysternon megacephalum</name>
    <name type="common">big-headed turtle</name>
    <dbReference type="NCBI Taxonomy" id="55544"/>
    <lineage>
        <taxon>Eukaryota</taxon>
        <taxon>Metazoa</taxon>
        <taxon>Chordata</taxon>
        <taxon>Craniata</taxon>
        <taxon>Vertebrata</taxon>
        <taxon>Euteleostomi</taxon>
        <taxon>Archelosauria</taxon>
        <taxon>Testudinata</taxon>
        <taxon>Testudines</taxon>
        <taxon>Cryptodira</taxon>
        <taxon>Durocryptodira</taxon>
        <taxon>Testudinoidea</taxon>
        <taxon>Platysternidae</taxon>
        <taxon>Platysternon</taxon>
    </lineage>
</organism>
<comment type="caution">
    <text evidence="2">The sequence shown here is derived from an EMBL/GenBank/DDBJ whole genome shotgun (WGS) entry which is preliminary data.</text>
</comment>
<evidence type="ECO:0000313" key="3">
    <source>
        <dbReference type="Proteomes" id="UP000297703"/>
    </source>
</evidence>
<dbReference type="Proteomes" id="UP000297703">
    <property type="component" value="Unassembled WGS sequence"/>
</dbReference>
<name>A0A4D9FAM9_9SAUR</name>
<feature type="transmembrane region" description="Helical" evidence="1">
    <location>
        <begin position="113"/>
        <end position="137"/>
    </location>
</feature>
<sequence length="138" mass="15495">MSHVIRIQSKQSELQTIQTHETGLKKKKKLLPKISCKLSANNLEEGGEILQIICPVQIRIRVQMFKNSLILYLQLIVAAGLRGQVLAPVVQMGRPLKLHGNHLASSQEQGSASIIYSHAYLIAKLAFYTLQYVVILFF</sequence>
<dbReference type="EMBL" id="QXTE01000009">
    <property type="protein sequence ID" value="TFK14574.1"/>
    <property type="molecule type" value="Genomic_DNA"/>
</dbReference>
<reference evidence="2 3" key="1">
    <citation type="submission" date="2019-04" db="EMBL/GenBank/DDBJ databases">
        <title>Draft genome of the big-headed turtle Platysternon megacephalum.</title>
        <authorList>
            <person name="Gong S."/>
        </authorList>
    </citation>
    <scope>NUCLEOTIDE SEQUENCE [LARGE SCALE GENOMIC DNA]</scope>
    <source>
        <strain evidence="2">DO16091913</strain>
        <tissue evidence="2">Muscle</tissue>
    </source>
</reference>
<keyword evidence="1" id="KW-0812">Transmembrane</keyword>
<proteinExistence type="predicted"/>
<gene>
    <name evidence="2" type="ORF">DR999_PMT01942</name>
</gene>
<evidence type="ECO:0000313" key="2">
    <source>
        <dbReference type="EMBL" id="TFK14574.1"/>
    </source>
</evidence>
<keyword evidence="1" id="KW-1133">Transmembrane helix</keyword>
<reference evidence="2 3" key="2">
    <citation type="submission" date="2019-04" db="EMBL/GenBank/DDBJ databases">
        <title>The genome sequence of big-headed turtle.</title>
        <authorList>
            <person name="Gong S."/>
        </authorList>
    </citation>
    <scope>NUCLEOTIDE SEQUENCE [LARGE SCALE GENOMIC DNA]</scope>
    <source>
        <strain evidence="2">DO16091913</strain>
        <tissue evidence="2">Muscle</tissue>
    </source>
</reference>
<keyword evidence="1" id="KW-0472">Membrane</keyword>